<reference evidence="2 3" key="1">
    <citation type="journal article" date="2016" name="BMC Genomics">
        <title>Combined genomic and structural analyses of a cultured magnetotactic bacterium reveals its niche adaptation to a dynamic environment.</title>
        <authorList>
            <person name="Araujo A.C."/>
            <person name="Morillo V."/>
            <person name="Cypriano J."/>
            <person name="Teixeira L.C."/>
            <person name="Leao P."/>
            <person name="Lyra S."/>
            <person name="Almeida L.G."/>
            <person name="Bazylinski D.A."/>
            <person name="Vasconcellos A.T."/>
            <person name="Abreu F."/>
            <person name="Lins U."/>
        </authorList>
    </citation>
    <scope>NUCLEOTIDE SEQUENCE [LARGE SCALE GENOMIC DNA]</scope>
    <source>
        <strain evidence="2 3">IT-1</strain>
    </source>
</reference>
<accession>A0A1Y2K2J8</accession>
<dbReference type="Gene3D" id="3.40.50.1820">
    <property type="entry name" value="alpha/beta hydrolase"/>
    <property type="match status" value="1"/>
</dbReference>
<dbReference type="Pfam" id="PF00561">
    <property type="entry name" value="Abhydrolase_1"/>
    <property type="match status" value="1"/>
</dbReference>
<comment type="caution">
    <text evidence="2">The sequence shown here is derived from an EMBL/GenBank/DDBJ whole genome shotgun (WGS) entry which is preliminary data.</text>
</comment>
<name>A0A1Y2K2J8_9PROT</name>
<dbReference type="SUPFAM" id="SSF53474">
    <property type="entry name" value="alpha/beta-Hydrolases"/>
    <property type="match status" value="1"/>
</dbReference>
<sequence>MGGGYLTSMADALEAAGVGGVAIADPARWSRQSLLLDGLSAALQRNRDAINSQLPVRPDRCDQVNLIGYSYGGVVAAQAALDLADGGARVEHLILLATPLSADLLQQARRHPNIRQTQVMDLVEYGDPLFAGMSWPRLLASAPTLLWQFWLFDRFAQAVGHYAYADDLPSVRARHRAWSRRLVAQGVR</sequence>
<dbReference type="InterPro" id="IPR000073">
    <property type="entry name" value="AB_hydrolase_1"/>
</dbReference>
<dbReference type="InterPro" id="IPR029058">
    <property type="entry name" value="AB_hydrolase_fold"/>
</dbReference>
<dbReference type="STRING" id="1434232.MAIT1_01362"/>
<protein>
    <recommendedName>
        <fullName evidence="1">AB hydrolase-1 domain-containing protein</fullName>
    </recommendedName>
</protein>
<evidence type="ECO:0000313" key="2">
    <source>
        <dbReference type="EMBL" id="OSM01414.1"/>
    </source>
</evidence>
<dbReference type="Proteomes" id="UP000194003">
    <property type="component" value="Unassembled WGS sequence"/>
</dbReference>
<feature type="domain" description="AB hydrolase-1" evidence="1">
    <location>
        <begin position="62"/>
        <end position="137"/>
    </location>
</feature>
<gene>
    <name evidence="2" type="ORF">MAIT1_01362</name>
</gene>
<proteinExistence type="predicted"/>
<keyword evidence="3" id="KW-1185">Reference proteome</keyword>
<dbReference type="AlphaFoldDB" id="A0A1Y2K2J8"/>
<evidence type="ECO:0000313" key="3">
    <source>
        <dbReference type="Proteomes" id="UP000194003"/>
    </source>
</evidence>
<dbReference type="EMBL" id="LVJN01000020">
    <property type="protein sequence ID" value="OSM01414.1"/>
    <property type="molecule type" value="Genomic_DNA"/>
</dbReference>
<evidence type="ECO:0000259" key="1">
    <source>
        <dbReference type="Pfam" id="PF00561"/>
    </source>
</evidence>
<organism evidence="2 3">
    <name type="scientific">Magnetofaba australis IT-1</name>
    <dbReference type="NCBI Taxonomy" id="1434232"/>
    <lineage>
        <taxon>Bacteria</taxon>
        <taxon>Pseudomonadati</taxon>
        <taxon>Pseudomonadota</taxon>
        <taxon>Magnetococcia</taxon>
        <taxon>Magnetococcales</taxon>
        <taxon>Magnetococcaceae</taxon>
        <taxon>Magnetofaba</taxon>
    </lineage>
</organism>